<dbReference type="PANTHER" id="PTHR12425:SF5">
    <property type="entry name" value="SYNEMBRYN"/>
    <property type="match status" value="1"/>
</dbReference>
<comment type="subcellular location">
    <subcellularLocation>
        <location evidence="1">Cytoplasm</location>
        <location evidence="1">Cell cortex</location>
    </subcellularLocation>
</comment>
<dbReference type="InterPro" id="IPR001849">
    <property type="entry name" value="PH_domain"/>
</dbReference>
<evidence type="ECO:0000313" key="7">
    <source>
        <dbReference type="EMBL" id="EFA78101.1"/>
    </source>
</evidence>
<dbReference type="PROSITE" id="PS50003">
    <property type="entry name" value="PH_DOMAIN"/>
    <property type="match status" value="1"/>
</dbReference>
<comment type="similarity">
    <text evidence="2">Belongs to the synembryn family.</text>
</comment>
<dbReference type="PANTHER" id="PTHR12425">
    <property type="entry name" value="SYNEMBRYN"/>
    <property type="match status" value="1"/>
</dbReference>
<sequence length="386" mass="43402">MAITKDQGSLNMDKFNLSYTSDADESKWLDALKSFNDNNQDARTFIEKYGLKEKKQFTLNLFDILKGEVTGRERSSAALYQTMVALRISLREIDASEVEIVAGGMPLFFKFGNVGEDNKTSIHSDEIRDESMRCIVNCIARTKSLNSLLDVCTEQLEQRTKDGFEASVILGDLCRLMFTATMHWGQLDRGVKIPVTEDDHNRIRRLLPTYKKIMTQHCTTDQPMYQVKLALVSTLLNTPKSLYDEIVDHIPLSYLEEIFTIQSAFFDKPEAPGEMIPITMLLANIAENVPETRDPLKAFTFPSELIKETDEPLSVTIEPPKEAVTQGISSRLIPLMTSSDIGLKHFVSEFFYYICDEDANEVCRLTGYGNAAGLLVSKGLMSLGGQ</sequence>
<dbReference type="GO" id="GO:0005938">
    <property type="term" value="C:cell cortex"/>
    <property type="evidence" value="ECO:0007669"/>
    <property type="project" value="UniProtKB-SubCell"/>
</dbReference>
<organism evidence="7 8">
    <name type="scientific">Heterostelium pallidum (strain ATCC 26659 / Pp 5 / PN500)</name>
    <name type="common">Cellular slime mold</name>
    <name type="synonym">Polysphondylium pallidum</name>
    <dbReference type="NCBI Taxonomy" id="670386"/>
    <lineage>
        <taxon>Eukaryota</taxon>
        <taxon>Amoebozoa</taxon>
        <taxon>Evosea</taxon>
        <taxon>Eumycetozoa</taxon>
        <taxon>Dictyostelia</taxon>
        <taxon>Acytosteliales</taxon>
        <taxon>Acytosteliaceae</taxon>
        <taxon>Heterostelium</taxon>
    </lineage>
</organism>
<gene>
    <name evidence="7" type="ORF">PPL_08749</name>
</gene>
<dbReference type="EMBL" id="ADBJ01000038">
    <property type="protein sequence ID" value="EFA78101.1"/>
    <property type="molecule type" value="Genomic_DNA"/>
</dbReference>
<dbReference type="InterPro" id="IPR008376">
    <property type="entry name" value="Chaperone_Ric-8_A/B"/>
</dbReference>
<dbReference type="STRING" id="670386.D3BJM1"/>
<protein>
    <recommendedName>
        <fullName evidence="6">PH domain-containing protein</fullName>
    </recommendedName>
</protein>
<keyword evidence="8" id="KW-1185">Reference proteome</keyword>
<dbReference type="AlphaFoldDB" id="D3BJM1"/>
<dbReference type="InParanoid" id="D3BJM1"/>
<evidence type="ECO:0000256" key="4">
    <source>
        <dbReference type="ARBA" id="ARBA00022658"/>
    </source>
</evidence>
<proteinExistence type="inferred from homology"/>
<keyword evidence="4" id="KW-0344">Guanine-nucleotide releasing factor</keyword>
<dbReference type="PRINTS" id="PR01802">
    <property type="entry name" value="SYNEMBRYN"/>
</dbReference>
<keyword evidence="5" id="KW-0143">Chaperone</keyword>
<comment type="caution">
    <text evidence="7">The sequence shown here is derived from an EMBL/GenBank/DDBJ whole genome shotgun (WGS) entry which is preliminary data.</text>
</comment>
<accession>D3BJM1</accession>
<evidence type="ECO:0000256" key="3">
    <source>
        <dbReference type="ARBA" id="ARBA00022490"/>
    </source>
</evidence>
<dbReference type="GeneID" id="31364227"/>
<dbReference type="RefSeq" id="XP_020430228.1">
    <property type="nucleotide sequence ID" value="XM_020579553.1"/>
</dbReference>
<dbReference type="GO" id="GO:0005085">
    <property type="term" value="F:guanyl-nucleotide exchange factor activity"/>
    <property type="evidence" value="ECO:0007669"/>
    <property type="project" value="UniProtKB-KW"/>
</dbReference>
<evidence type="ECO:0000259" key="6">
    <source>
        <dbReference type="PROSITE" id="PS50003"/>
    </source>
</evidence>
<evidence type="ECO:0000256" key="5">
    <source>
        <dbReference type="ARBA" id="ARBA00023186"/>
    </source>
</evidence>
<feature type="domain" description="PH" evidence="6">
    <location>
        <begin position="1"/>
        <end position="37"/>
    </location>
</feature>
<name>D3BJM1_HETP5</name>
<evidence type="ECO:0000313" key="8">
    <source>
        <dbReference type="Proteomes" id="UP000001396"/>
    </source>
</evidence>
<dbReference type="OMA" id="ICDEDAN"/>
<dbReference type="GO" id="GO:0007186">
    <property type="term" value="P:G protein-coupled receptor signaling pathway"/>
    <property type="evidence" value="ECO:0007669"/>
    <property type="project" value="TreeGrafter"/>
</dbReference>
<evidence type="ECO:0000256" key="1">
    <source>
        <dbReference type="ARBA" id="ARBA00004544"/>
    </source>
</evidence>
<dbReference type="Pfam" id="PF10165">
    <property type="entry name" value="Ric8"/>
    <property type="match status" value="1"/>
</dbReference>
<evidence type="ECO:0000256" key="2">
    <source>
        <dbReference type="ARBA" id="ARBA00009049"/>
    </source>
</evidence>
<reference evidence="7 8" key="1">
    <citation type="journal article" date="2011" name="Genome Res.">
        <title>Phylogeny-wide analysis of social amoeba genomes highlights ancient origins for complex intercellular communication.</title>
        <authorList>
            <person name="Heidel A.J."/>
            <person name="Lawal H.M."/>
            <person name="Felder M."/>
            <person name="Schilde C."/>
            <person name="Helps N.R."/>
            <person name="Tunggal B."/>
            <person name="Rivero F."/>
            <person name="John U."/>
            <person name="Schleicher M."/>
            <person name="Eichinger L."/>
            <person name="Platzer M."/>
            <person name="Noegel A.A."/>
            <person name="Schaap P."/>
            <person name="Gloeckner G."/>
        </authorList>
    </citation>
    <scope>NUCLEOTIDE SEQUENCE [LARGE SCALE GENOMIC DNA]</scope>
    <source>
        <strain evidence="8">ATCC 26659 / Pp 5 / PN500</strain>
    </source>
</reference>
<dbReference type="Proteomes" id="UP000001396">
    <property type="component" value="Unassembled WGS sequence"/>
</dbReference>
<dbReference type="InterPro" id="IPR019318">
    <property type="entry name" value="Gua_nucleotide_exch_fac_Ric8"/>
</dbReference>
<keyword evidence="3" id="KW-0963">Cytoplasm</keyword>
<dbReference type="GO" id="GO:0001965">
    <property type="term" value="F:G-protein alpha-subunit binding"/>
    <property type="evidence" value="ECO:0007669"/>
    <property type="project" value="TreeGrafter"/>
</dbReference>
<dbReference type="FunCoup" id="D3BJM1">
    <property type="interactions" value="98"/>
</dbReference>